<dbReference type="Pfam" id="PF03748">
    <property type="entry name" value="FliL"/>
    <property type="match status" value="1"/>
</dbReference>
<evidence type="ECO:0000256" key="8">
    <source>
        <dbReference type="ARBA" id="ARBA00022989"/>
    </source>
</evidence>
<keyword evidence="4" id="KW-1003">Cell membrane</keyword>
<geneLocation type="plasmid" evidence="13">
    <name>pd4m1d</name>
</geneLocation>
<feature type="transmembrane region" description="Helical" evidence="10">
    <location>
        <begin position="29"/>
        <end position="48"/>
    </location>
</feature>
<evidence type="ECO:0000313" key="13">
    <source>
        <dbReference type="Proteomes" id="UP000305888"/>
    </source>
</evidence>
<dbReference type="KEGG" id="ppru:FDP22_23075"/>
<dbReference type="EMBL" id="CP040822">
    <property type="protein sequence ID" value="QDL94758.1"/>
    <property type="molecule type" value="Genomic_DNA"/>
</dbReference>
<evidence type="ECO:0000256" key="3">
    <source>
        <dbReference type="ARBA" id="ARBA00008281"/>
    </source>
</evidence>
<keyword evidence="7 10" id="KW-0283">Flagellar rotation</keyword>
<feature type="compositionally biased region" description="Low complexity" evidence="11">
    <location>
        <begin position="7"/>
        <end position="19"/>
    </location>
</feature>
<evidence type="ECO:0000256" key="7">
    <source>
        <dbReference type="ARBA" id="ARBA00022779"/>
    </source>
</evidence>
<keyword evidence="12" id="KW-0969">Cilium</keyword>
<evidence type="ECO:0000256" key="11">
    <source>
        <dbReference type="SAM" id="MobiDB-lite"/>
    </source>
</evidence>
<keyword evidence="8 10" id="KW-1133">Transmembrane helix</keyword>
<dbReference type="GO" id="GO:0071973">
    <property type="term" value="P:bacterial-type flagellum-dependent cell motility"/>
    <property type="evidence" value="ECO:0007669"/>
    <property type="project" value="InterPro"/>
</dbReference>
<comment type="subcellular location">
    <subcellularLocation>
        <location evidence="10">Cell inner membrane</location>
    </subcellularLocation>
    <subcellularLocation>
        <location evidence="2">Cell membrane</location>
        <topology evidence="2">Single-pass membrane protein</topology>
    </subcellularLocation>
</comment>
<evidence type="ECO:0000256" key="1">
    <source>
        <dbReference type="ARBA" id="ARBA00002254"/>
    </source>
</evidence>
<dbReference type="GO" id="GO:0005886">
    <property type="term" value="C:plasma membrane"/>
    <property type="evidence" value="ECO:0007669"/>
    <property type="project" value="UniProtKB-SubCell"/>
</dbReference>
<keyword evidence="6 10" id="KW-0812">Transmembrane</keyword>
<dbReference type="InterPro" id="IPR005503">
    <property type="entry name" value="FliL"/>
</dbReference>
<evidence type="ECO:0000313" key="12">
    <source>
        <dbReference type="EMBL" id="QDL94758.1"/>
    </source>
</evidence>
<keyword evidence="13" id="KW-1185">Reference proteome</keyword>
<keyword evidence="12" id="KW-0282">Flagellum</keyword>
<dbReference type="RefSeq" id="WP_138578646.1">
    <property type="nucleotide sequence ID" value="NZ_CP040822.1"/>
</dbReference>
<dbReference type="AlphaFoldDB" id="A0A5B8FJV4"/>
<feature type="region of interest" description="Disordered" evidence="11">
    <location>
        <begin position="1"/>
        <end position="23"/>
    </location>
</feature>
<organism evidence="12 13">
    <name type="scientific">Paroceanicella profunda</name>
    <dbReference type="NCBI Taxonomy" id="2579971"/>
    <lineage>
        <taxon>Bacteria</taxon>
        <taxon>Pseudomonadati</taxon>
        <taxon>Pseudomonadota</taxon>
        <taxon>Alphaproteobacteria</taxon>
        <taxon>Rhodobacterales</taxon>
        <taxon>Paracoccaceae</taxon>
        <taxon>Paroceanicella</taxon>
    </lineage>
</organism>
<evidence type="ECO:0000256" key="5">
    <source>
        <dbReference type="ARBA" id="ARBA00022500"/>
    </source>
</evidence>
<keyword evidence="5 10" id="KW-0145">Chemotaxis</keyword>
<protein>
    <recommendedName>
        <fullName evidence="10">Flagellar protein FliL</fullName>
    </recommendedName>
</protein>
<keyword evidence="12" id="KW-0966">Cell projection</keyword>
<dbReference type="GO" id="GO:0006935">
    <property type="term" value="P:chemotaxis"/>
    <property type="evidence" value="ECO:0007669"/>
    <property type="project" value="UniProtKB-KW"/>
</dbReference>
<comment type="similarity">
    <text evidence="3 10">Belongs to the FliL family.</text>
</comment>
<keyword evidence="12" id="KW-0614">Plasmid</keyword>
<dbReference type="GO" id="GO:0009425">
    <property type="term" value="C:bacterial-type flagellum basal body"/>
    <property type="evidence" value="ECO:0007669"/>
    <property type="project" value="InterPro"/>
</dbReference>
<dbReference type="OrthoDB" id="7619358at2"/>
<evidence type="ECO:0000256" key="6">
    <source>
        <dbReference type="ARBA" id="ARBA00022692"/>
    </source>
</evidence>
<evidence type="ECO:0000256" key="10">
    <source>
        <dbReference type="RuleBase" id="RU364125"/>
    </source>
</evidence>
<proteinExistence type="inferred from homology"/>
<dbReference type="Proteomes" id="UP000305888">
    <property type="component" value="Plasmid pD4M1D"/>
</dbReference>
<name>A0A5B8FJV4_9RHOB</name>
<accession>A0A5B8FJV4</accession>
<keyword evidence="10" id="KW-0997">Cell inner membrane</keyword>
<comment type="function">
    <text evidence="1 10">Controls the rotational direction of flagella during chemotaxis.</text>
</comment>
<sequence length="174" mass="18258">MSDATMDAEAVAEGASDADAAPKKKGKGLLIGLVAAVLFGAGGFYATFSGMVSLPFGGGEAGHAAPGEPVPEPLSPMAFLPLGDIVITLGAPAGARQLQFTSQVEVNPDYRADVELLQPRMLDVVNTYLRAVELRDLADPAAMGRIRAQLLRRIQIVTGEGRVRDLLITNFVLN</sequence>
<evidence type="ECO:0000256" key="4">
    <source>
        <dbReference type="ARBA" id="ARBA00022475"/>
    </source>
</evidence>
<evidence type="ECO:0000256" key="2">
    <source>
        <dbReference type="ARBA" id="ARBA00004162"/>
    </source>
</evidence>
<evidence type="ECO:0000256" key="9">
    <source>
        <dbReference type="ARBA" id="ARBA00023136"/>
    </source>
</evidence>
<keyword evidence="9 10" id="KW-0472">Membrane</keyword>
<gene>
    <name evidence="12" type="ORF">FDP22_23075</name>
</gene>
<reference evidence="12 13" key="1">
    <citation type="submission" date="2019-06" db="EMBL/GenBank/DDBJ databases">
        <title>Genome sequence of Rhodobacteraceae bacterium D4M1.</title>
        <authorList>
            <person name="Cao J."/>
        </authorList>
    </citation>
    <scope>NUCLEOTIDE SEQUENCE [LARGE SCALE GENOMIC DNA]</scope>
    <source>
        <strain evidence="12 13">D4M1</strain>
        <plasmid evidence="13">pd4m1d</plasmid>
    </source>
</reference>